<feature type="compositionally biased region" description="Basic and acidic residues" evidence="1">
    <location>
        <begin position="134"/>
        <end position="150"/>
    </location>
</feature>
<keyword evidence="3" id="KW-1185">Reference proteome</keyword>
<reference evidence="2" key="1">
    <citation type="submission" date="2020-10" db="EMBL/GenBank/DDBJ databases">
        <authorList>
            <person name="Sedaghatjoo S."/>
        </authorList>
    </citation>
    <scope>NUCLEOTIDE SEQUENCE</scope>
    <source>
        <strain evidence="2">AZH3</strain>
    </source>
</reference>
<name>A0ABN7IV43_9BASI</name>
<evidence type="ECO:0000313" key="3">
    <source>
        <dbReference type="Proteomes" id="UP000836402"/>
    </source>
</evidence>
<dbReference type="Proteomes" id="UP000836402">
    <property type="component" value="Unassembled WGS sequence"/>
</dbReference>
<evidence type="ECO:0000256" key="1">
    <source>
        <dbReference type="SAM" id="MobiDB-lite"/>
    </source>
</evidence>
<feature type="non-terminal residue" evidence="2">
    <location>
        <position position="308"/>
    </location>
</feature>
<feature type="compositionally biased region" description="Low complexity" evidence="1">
    <location>
        <begin position="195"/>
        <end position="210"/>
    </location>
</feature>
<protein>
    <submittedName>
        <fullName evidence="2">Uncharacterized protein</fullName>
    </submittedName>
</protein>
<sequence length="308" mass="33532">MAEHGVDAVVREMFKAAHYAIYHHPLAESQRAALQRYYAWNRKTWCDKYQLISSTESGDPIFDLAVVDSKDLDVYVREEEQRARAEQDAKMAATQAKMEQMMAAAAARQAVPAPSPAWMPSPSQSSTKQRRTKTPSDRSFRIAGGPERHGLRPAPFVVDEHVTTLLAAAKHTSQRQAAPPTKSSSDATRTKDPSSSRTPALLSASTSTAAGFAPESPAPVIAALSAAFRRMEHRLAGAPNELPPRPSPLTLKADAWASVLDSLGLGARYADVVQGLREGFDFEILRIIRTVVANNAPSAITYRQALSE</sequence>
<feature type="region of interest" description="Disordered" evidence="1">
    <location>
        <begin position="168"/>
        <end position="212"/>
    </location>
</feature>
<gene>
    <name evidence="2" type="ORF">JKIAZH3_G8627</name>
</gene>
<comment type="caution">
    <text evidence="2">The sequence shown here is derived from an EMBL/GenBank/DDBJ whole genome shotgun (WGS) entry which is preliminary data.</text>
</comment>
<organism evidence="2 3">
    <name type="scientific">Tilletia caries</name>
    <name type="common">wheat bunt fungus</name>
    <dbReference type="NCBI Taxonomy" id="13290"/>
    <lineage>
        <taxon>Eukaryota</taxon>
        <taxon>Fungi</taxon>
        <taxon>Dikarya</taxon>
        <taxon>Basidiomycota</taxon>
        <taxon>Ustilaginomycotina</taxon>
        <taxon>Exobasidiomycetes</taxon>
        <taxon>Tilletiales</taxon>
        <taxon>Tilletiaceae</taxon>
        <taxon>Tilletia</taxon>
    </lineage>
</organism>
<dbReference type="EMBL" id="CAJHJG010002725">
    <property type="protein sequence ID" value="CAD6922673.1"/>
    <property type="molecule type" value="Genomic_DNA"/>
</dbReference>
<accession>A0ABN7IV43</accession>
<proteinExistence type="predicted"/>
<feature type="region of interest" description="Disordered" evidence="1">
    <location>
        <begin position="105"/>
        <end position="154"/>
    </location>
</feature>
<evidence type="ECO:0000313" key="2">
    <source>
        <dbReference type="EMBL" id="CAD6922673.1"/>
    </source>
</evidence>